<evidence type="ECO:0000256" key="1">
    <source>
        <dbReference type="ARBA" id="ARBA00004196"/>
    </source>
</evidence>
<dbReference type="InterPro" id="IPR036249">
    <property type="entry name" value="Thioredoxin-like_sf"/>
</dbReference>
<dbReference type="InterPro" id="IPR013740">
    <property type="entry name" value="Redoxin"/>
</dbReference>
<dbReference type="InterPro" id="IPR017937">
    <property type="entry name" value="Thioredoxin_CS"/>
</dbReference>
<sequence length="636" mass="68462">MAISKPYATLSLAAALAAAATGTLQAATPTVEQALQLTPLQEVEYEIPTADEIPKCSIRAEKVNGATGWVVYGPAGEKMRQFVDSNGDNKVDVWAYYNNGIEVYRDLDTDFNSKADQYRWLATGGSRWGFDDNEDGAIDRWEIISPEEVSAEIVAAVRDKDVKRFQALLLTADEAKELGLGKDKAAELLGSLNAAANEFTKWAGAQTAVNQGTKWVHFGATRPGIVPAGTDGATQDLLVYENVAAVVETAGEHSQIDIGTLVKLGNSWKVIAAPRTAAVAENGSQGFFFQASFAARRPEMEGVAGRPAVNAEMQKLLDELEALDEKQATAATAAARQELTKKRVALMESLAAASGEGESRDNWTRQMADVISAGVQTGEYPDGMAKLIALSEATAKAAPGSDVASYVEFRRMSADYTAQLQDPNANFTKVQDAWLESLEGFVKAYPKSDDAAEAMLQLAIANEFAGEEEKAQAWYSQIGDDFAGTPLARKAEGSLRRLTSVGKTISVAGKTLDGKQVNLAALKGKVVLVHYWATWCEPCKQDQSIMRQLQAKYGRKGFELIGVSLDSDKADLAQYLGQARLTWPQIYEDGGLDSPLATDLGVLTLPTMFLIGADGKVISRNIHVSQLDSELGKLLK</sequence>
<dbReference type="GO" id="GO:0016491">
    <property type="term" value="F:oxidoreductase activity"/>
    <property type="evidence" value="ECO:0007669"/>
    <property type="project" value="InterPro"/>
</dbReference>
<dbReference type="PANTHER" id="PTHR42852:SF17">
    <property type="entry name" value="THIOREDOXIN-LIKE PROTEIN HI_1115"/>
    <property type="match status" value="1"/>
</dbReference>
<organism evidence="7 8">
    <name type="scientific">Blastopirellula sediminis</name>
    <dbReference type="NCBI Taxonomy" id="2894196"/>
    <lineage>
        <taxon>Bacteria</taxon>
        <taxon>Pseudomonadati</taxon>
        <taxon>Planctomycetota</taxon>
        <taxon>Planctomycetia</taxon>
        <taxon>Pirellulales</taxon>
        <taxon>Pirellulaceae</taxon>
        <taxon>Blastopirellula</taxon>
    </lineage>
</organism>
<comment type="caution">
    <text evidence="7">The sequence shown here is derived from an EMBL/GenBank/DDBJ whole genome shotgun (WGS) entry which is preliminary data.</text>
</comment>
<dbReference type="InterPro" id="IPR013766">
    <property type="entry name" value="Thioredoxin_domain"/>
</dbReference>
<feature type="chain" id="PRO_5040860961" evidence="5">
    <location>
        <begin position="27"/>
        <end position="636"/>
    </location>
</feature>
<dbReference type="EMBL" id="JAJKFT010000002">
    <property type="protein sequence ID" value="MCC9627502.1"/>
    <property type="molecule type" value="Genomic_DNA"/>
</dbReference>
<proteinExistence type="predicted"/>
<evidence type="ECO:0000313" key="7">
    <source>
        <dbReference type="EMBL" id="MCC9627502.1"/>
    </source>
</evidence>
<reference evidence="7" key="1">
    <citation type="submission" date="2021-11" db="EMBL/GenBank/DDBJ databases">
        <title>Genome sequence.</title>
        <authorList>
            <person name="Sun Q."/>
        </authorList>
    </citation>
    <scope>NUCLEOTIDE SEQUENCE</scope>
    <source>
        <strain evidence="7">JC732</strain>
    </source>
</reference>
<keyword evidence="2" id="KW-0201">Cytochrome c-type biogenesis</keyword>
<dbReference type="PROSITE" id="PS00194">
    <property type="entry name" value="THIOREDOXIN_1"/>
    <property type="match status" value="1"/>
</dbReference>
<evidence type="ECO:0000256" key="4">
    <source>
        <dbReference type="SAM" id="Coils"/>
    </source>
</evidence>
<dbReference type="GO" id="GO:0006950">
    <property type="term" value="P:response to stress"/>
    <property type="evidence" value="ECO:0007669"/>
    <property type="project" value="UniProtKB-ARBA"/>
</dbReference>
<feature type="coiled-coil region" evidence="4">
    <location>
        <begin position="306"/>
        <end position="333"/>
    </location>
</feature>
<keyword evidence="8" id="KW-1185">Reference proteome</keyword>
<dbReference type="GO" id="GO:0017004">
    <property type="term" value="P:cytochrome complex assembly"/>
    <property type="evidence" value="ECO:0007669"/>
    <property type="project" value="UniProtKB-KW"/>
</dbReference>
<dbReference type="Gene3D" id="3.40.30.10">
    <property type="entry name" value="Glutaredoxin"/>
    <property type="match status" value="1"/>
</dbReference>
<feature type="signal peptide" evidence="5">
    <location>
        <begin position="1"/>
        <end position="26"/>
    </location>
</feature>
<evidence type="ECO:0000256" key="3">
    <source>
        <dbReference type="ARBA" id="ARBA00023284"/>
    </source>
</evidence>
<dbReference type="Pfam" id="PF08534">
    <property type="entry name" value="Redoxin"/>
    <property type="match status" value="1"/>
</dbReference>
<dbReference type="InterPro" id="IPR011990">
    <property type="entry name" value="TPR-like_helical_dom_sf"/>
</dbReference>
<name>A0A9X1MKB1_9BACT</name>
<dbReference type="SUPFAM" id="SSF52833">
    <property type="entry name" value="Thioredoxin-like"/>
    <property type="match status" value="1"/>
</dbReference>
<dbReference type="Gene3D" id="1.25.40.10">
    <property type="entry name" value="Tetratricopeptide repeat domain"/>
    <property type="match status" value="1"/>
</dbReference>
<keyword evidence="3" id="KW-0676">Redox-active center</keyword>
<dbReference type="PANTHER" id="PTHR42852">
    <property type="entry name" value="THIOL:DISULFIDE INTERCHANGE PROTEIN DSBE"/>
    <property type="match status" value="1"/>
</dbReference>
<evidence type="ECO:0000256" key="2">
    <source>
        <dbReference type="ARBA" id="ARBA00022748"/>
    </source>
</evidence>
<evidence type="ECO:0000256" key="5">
    <source>
        <dbReference type="SAM" id="SignalP"/>
    </source>
</evidence>
<dbReference type="AlphaFoldDB" id="A0A9X1MKB1"/>
<dbReference type="InterPro" id="IPR050553">
    <property type="entry name" value="Thioredoxin_ResA/DsbE_sf"/>
</dbReference>
<dbReference type="Proteomes" id="UP001139103">
    <property type="component" value="Unassembled WGS sequence"/>
</dbReference>
<dbReference type="GO" id="GO:0030313">
    <property type="term" value="C:cell envelope"/>
    <property type="evidence" value="ECO:0007669"/>
    <property type="project" value="UniProtKB-SubCell"/>
</dbReference>
<dbReference type="PROSITE" id="PS51352">
    <property type="entry name" value="THIOREDOXIN_2"/>
    <property type="match status" value="1"/>
</dbReference>
<gene>
    <name evidence="7" type="ORF">LOC68_03760</name>
</gene>
<feature type="domain" description="Thioredoxin" evidence="6">
    <location>
        <begin position="498"/>
        <end position="636"/>
    </location>
</feature>
<comment type="subcellular location">
    <subcellularLocation>
        <location evidence="1">Cell envelope</location>
    </subcellularLocation>
</comment>
<accession>A0A9X1MKB1</accession>
<dbReference type="RefSeq" id="WP_230215922.1">
    <property type="nucleotide sequence ID" value="NZ_JAJKFT010000002.1"/>
</dbReference>
<keyword evidence="5" id="KW-0732">Signal</keyword>
<dbReference type="CDD" id="cd02966">
    <property type="entry name" value="TlpA_like_family"/>
    <property type="match status" value="1"/>
</dbReference>
<evidence type="ECO:0000313" key="8">
    <source>
        <dbReference type="Proteomes" id="UP001139103"/>
    </source>
</evidence>
<evidence type="ECO:0000259" key="6">
    <source>
        <dbReference type="PROSITE" id="PS51352"/>
    </source>
</evidence>
<keyword evidence="4" id="KW-0175">Coiled coil</keyword>
<protein>
    <submittedName>
        <fullName evidence="7">Redoxin family protein</fullName>
    </submittedName>
</protein>